<reference evidence="2" key="1">
    <citation type="journal article" date="2019" name="Int. J. Syst. Evol. Microbiol.">
        <title>The Global Catalogue of Microorganisms (GCM) 10K type strain sequencing project: providing services to taxonomists for standard genome sequencing and annotation.</title>
        <authorList>
            <consortium name="The Broad Institute Genomics Platform"/>
            <consortium name="The Broad Institute Genome Sequencing Center for Infectious Disease"/>
            <person name="Wu L."/>
            <person name="Ma J."/>
        </authorList>
    </citation>
    <scope>NUCLEOTIDE SEQUENCE [LARGE SCALE GENOMIC DNA]</scope>
    <source>
        <strain evidence="2">KCTC 52416</strain>
    </source>
</reference>
<organism evidence="1 2">
    <name type="scientific">Parapedobacter deserti</name>
    <dbReference type="NCBI Taxonomy" id="1912957"/>
    <lineage>
        <taxon>Bacteria</taxon>
        <taxon>Pseudomonadati</taxon>
        <taxon>Bacteroidota</taxon>
        <taxon>Sphingobacteriia</taxon>
        <taxon>Sphingobacteriales</taxon>
        <taxon>Sphingobacteriaceae</taxon>
        <taxon>Parapedobacter</taxon>
    </lineage>
</organism>
<dbReference type="EMBL" id="JBHRTA010000003">
    <property type="protein sequence ID" value="MFC3196090.1"/>
    <property type="molecule type" value="Genomic_DNA"/>
</dbReference>
<dbReference type="InterPro" id="IPR046233">
    <property type="entry name" value="DUF6266"/>
</dbReference>
<evidence type="ECO:0000313" key="1">
    <source>
        <dbReference type="EMBL" id="MFC3196090.1"/>
    </source>
</evidence>
<gene>
    <name evidence="1" type="ORF">ACFOET_00555</name>
</gene>
<comment type="caution">
    <text evidence="1">The sequence shown here is derived from an EMBL/GenBank/DDBJ whole genome shotgun (WGS) entry which is preliminary data.</text>
</comment>
<evidence type="ECO:0000313" key="2">
    <source>
        <dbReference type="Proteomes" id="UP001595526"/>
    </source>
</evidence>
<dbReference type="Pfam" id="PF19781">
    <property type="entry name" value="DUF6266"/>
    <property type="match status" value="1"/>
</dbReference>
<accession>A0ABV7JGQ9</accession>
<keyword evidence="2" id="KW-1185">Reference proteome</keyword>
<protein>
    <submittedName>
        <fullName evidence="1">DUF6266 family protein</fullName>
    </submittedName>
</protein>
<dbReference type="Proteomes" id="UP001595526">
    <property type="component" value="Unassembled WGS sequence"/>
</dbReference>
<sequence length="214" mass="23522">MAVFKNGPNGSFSGKVGSVVGYKWKGIDVIRGLPRKSKKPRSEARLANEQAMKLIMGILKPLKLFIRMGFRYAAEPLNMSAFNLALSVNKKQAIKGQYPDLEIDWDNLHISRGDLAGVKSLTAEWTDAGLRVSWEKTIANGPGHASDLLSLAVYSAEEDFWYPFFNAATRDTGECTLSIDRDWRSFEAHVVALFVSYTGDAVSNSGHVHVLAGA</sequence>
<dbReference type="RefSeq" id="WP_379018461.1">
    <property type="nucleotide sequence ID" value="NZ_JBHRTA010000003.1"/>
</dbReference>
<proteinExistence type="predicted"/>
<name>A0ABV7JGQ9_9SPHI</name>